<reference evidence="2 3" key="1">
    <citation type="journal article" date="2012" name="BMC Genomics">
        <title>Comparative genomic analysis of human infective Trypanosoma cruzi lineages with the bat-restricted subspecies T. cruzi marinkellei.</title>
        <authorList>
            <person name="Franzen O."/>
            <person name="Talavera-Lopez C."/>
            <person name="Ochaya S."/>
            <person name="Butler C.E."/>
            <person name="Messenger L.A."/>
            <person name="Lewis M.D."/>
            <person name="Llewellyn M.S."/>
            <person name="Marinkelle C.J."/>
            <person name="Tyler K.M."/>
            <person name="Miles M.A."/>
            <person name="Andersson B."/>
        </authorList>
    </citation>
    <scope>NUCLEOTIDE SEQUENCE [LARGE SCALE GENOMIC DNA]</scope>
    <source>
        <strain evidence="2 3">B7</strain>
    </source>
</reference>
<evidence type="ECO:0000259" key="1">
    <source>
        <dbReference type="Pfam" id="PF04073"/>
    </source>
</evidence>
<evidence type="ECO:0000313" key="3">
    <source>
        <dbReference type="Proteomes" id="UP000007350"/>
    </source>
</evidence>
<dbReference type="PANTHER" id="PTHR30411:SF4">
    <property type="entry name" value="YBAK_AMINOACYL-TRNA SYNTHETASE-ASSOCIATED DOMAIN-CONTAINING PROTEIN"/>
    <property type="match status" value="1"/>
</dbReference>
<dbReference type="CDD" id="cd04332">
    <property type="entry name" value="YbaK_like"/>
    <property type="match status" value="1"/>
</dbReference>
<dbReference type="Proteomes" id="UP000007350">
    <property type="component" value="Unassembled WGS sequence"/>
</dbReference>
<dbReference type="GO" id="GO:0002161">
    <property type="term" value="F:aminoacyl-tRNA deacylase activity"/>
    <property type="evidence" value="ECO:0007669"/>
    <property type="project" value="InterPro"/>
</dbReference>
<protein>
    <recommendedName>
        <fullName evidence="1">YbaK/aminoacyl-tRNA synthetase-associated domain-containing protein</fullName>
    </recommendedName>
</protein>
<dbReference type="SUPFAM" id="SSF55826">
    <property type="entry name" value="YbaK/ProRS associated domain"/>
    <property type="match status" value="1"/>
</dbReference>
<dbReference type="AlphaFoldDB" id="K2NFS1"/>
<dbReference type="InterPro" id="IPR007214">
    <property type="entry name" value="YbaK/aa-tRNA-synth-assoc-dom"/>
</dbReference>
<dbReference type="Gene3D" id="3.90.960.10">
    <property type="entry name" value="YbaK/aminoacyl-tRNA synthetase-associated domain"/>
    <property type="match status" value="1"/>
</dbReference>
<organism evidence="2 3">
    <name type="scientific">Trypanosoma cruzi marinkellei</name>
    <dbReference type="NCBI Taxonomy" id="85056"/>
    <lineage>
        <taxon>Eukaryota</taxon>
        <taxon>Discoba</taxon>
        <taxon>Euglenozoa</taxon>
        <taxon>Kinetoplastea</taxon>
        <taxon>Metakinetoplastina</taxon>
        <taxon>Trypanosomatida</taxon>
        <taxon>Trypanosomatidae</taxon>
        <taxon>Trypanosoma</taxon>
        <taxon>Schizotrypanum</taxon>
    </lineage>
</organism>
<feature type="domain" description="YbaK/aminoacyl-tRNA synthetase-associated" evidence="1">
    <location>
        <begin position="216"/>
        <end position="281"/>
    </location>
</feature>
<dbReference type="PANTHER" id="PTHR30411">
    <property type="entry name" value="CYTOPLASMIC PROTEIN"/>
    <property type="match status" value="1"/>
</dbReference>
<evidence type="ECO:0000313" key="2">
    <source>
        <dbReference type="EMBL" id="EKF38105.1"/>
    </source>
</evidence>
<proteinExistence type="predicted"/>
<dbReference type="EMBL" id="AHKC01007538">
    <property type="protein sequence ID" value="EKF38105.1"/>
    <property type="molecule type" value="Genomic_DNA"/>
</dbReference>
<sequence>MLNVEGAVRFLLDRSESQCCCPRSLLHFVTLTGMKEEEEQSKERDMTTSLEARLASLAVRFQEVERSIAKLRHTLHGTPNASSAAAATVTPTAAAKYRDPSDLQELQPCARDTPEVAALRKWCLKHGLFSARFRWVPSDYYQQSLQWRRDILEAPSIYHLCKSIVLENTHCTHTDCSHRENSRYYIAVFPYTERFDDRLIMRFVMNMNKGMGKKKFNFRLADPQKALQLTGFGHGAVAPLGTTEEIPVIISDRIAQLSPPLFWMGGGHVGCKMCVDVAEFLQVIRPFVASFTSPLPVEELELLVD</sequence>
<dbReference type="FunFam" id="3.90.960.10:FF:000013">
    <property type="entry name" value="Aminoacyl-tRNA editing domain containing protein, putative"/>
    <property type="match status" value="1"/>
</dbReference>
<gene>
    <name evidence="2" type="ORF">MOQ_001693</name>
</gene>
<comment type="caution">
    <text evidence="2">The sequence shown here is derived from an EMBL/GenBank/DDBJ whole genome shotgun (WGS) entry which is preliminary data.</text>
</comment>
<dbReference type="OrthoDB" id="1058301at2759"/>
<accession>K2NFS1</accession>
<keyword evidence="3" id="KW-1185">Reference proteome</keyword>
<dbReference type="Pfam" id="PF04073">
    <property type="entry name" value="tRNA_edit"/>
    <property type="match status" value="1"/>
</dbReference>
<name>K2NFS1_TRYCR</name>
<dbReference type="InterPro" id="IPR036754">
    <property type="entry name" value="YbaK/aa-tRNA-synt-asso_dom_sf"/>
</dbReference>